<accession>A0AA39N4S4</accession>
<dbReference type="EMBL" id="JAUEPS010000021">
    <property type="protein sequence ID" value="KAK0457443.1"/>
    <property type="molecule type" value="Genomic_DNA"/>
</dbReference>
<feature type="transmembrane region" description="Helical" evidence="1">
    <location>
        <begin position="85"/>
        <end position="111"/>
    </location>
</feature>
<organism evidence="2 3">
    <name type="scientific">Armillaria tabescens</name>
    <name type="common">Ringless honey mushroom</name>
    <name type="synonym">Agaricus tabescens</name>
    <dbReference type="NCBI Taxonomy" id="1929756"/>
    <lineage>
        <taxon>Eukaryota</taxon>
        <taxon>Fungi</taxon>
        <taxon>Dikarya</taxon>
        <taxon>Basidiomycota</taxon>
        <taxon>Agaricomycotina</taxon>
        <taxon>Agaricomycetes</taxon>
        <taxon>Agaricomycetidae</taxon>
        <taxon>Agaricales</taxon>
        <taxon>Marasmiineae</taxon>
        <taxon>Physalacriaceae</taxon>
        <taxon>Desarmillaria</taxon>
    </lineage>
</organism>
<proteinExistence type="predicted"/>
<evidence type="ECO:0000256" key="1">
    <source>
        <dbReference type="SAM" id="Phobius"/>
    </source>
</evidence>
<keyword evidence="1" id="KW-0472">Membrane</keyword>
<comment type="caution">
    <text evidence="2">The sequence shown here is derived from an EMBL/GenBank/DDBJ whole genome shotgun (WGS) entry which is preliminary data.</text>
</comment>
<gene>
    <name evidence="2" type="ORF">EV420DRAFT_493956</name>
</gene>
<keyword evidence="3" id="KW-1185">Reference proteome</keyword>
<protein>
    <submittedName>
        <fullName evidence="2">Uncharacterized protein</fullName>
    </submittedName>
</protein>
<evidence type="ECO:0000313" key="2">
    <source>
        <dbReference type="EMBL" id="KAK0457443.1"/>
    </source>
</evidence>
<reference evidence="2" key="1">
    <citation type="submission" date="2023-06" db="EMBL/GenBank/DDBJ databases">
        <authorList>
            <consortium name="Lawrence Berkeley National Laboratory"/>
            <person name="Ahrendt S."/>
            <person name="Sahu N."/>
            <person name="Indic B."/>
            <person name="Wong-Bajracharya J."/>
            <person name="Merenyi Z."/>
            <person name="Ke H.-M."/>
            <person name="Monk M."/>
            <person name="Kocsube S."/>
            <person name="Drula E."/>
            <person name="Lipzen A."/>
            <person name="Balint B."/>
            <person name="Henrissat B."/>
            <person name="Andreopoulos B."/>
            <person name="Martin F.M."/>
            <person name="Harder C.B."/>
            <person name="Rigling D."/>
            <person name="Ford K.L."/>
            <person name="Foster G.D."/>
            <person name="Pangilinan J."/>
            <person name="Papanicolaou A."/>
            <person name="Barry K."/>
            <person name="LaButti K."/>
            <person name="Viragh M."/>
            <person name="Koriabine M."/>
            <person name="Yan M."/>
            <person name="Riley R."/>
            <person name="Champramary S."/>
            <person name="Plett K.L."/>
            <person name="Tsai I.J."/>
            <person name="Slot J."/>
            <person name="Sipos G."/>
            <person name="Plett J."/>
            <person name="Nagy L.G."/>
            <person name="Grigoriev I.V."/>
        </authorList>
    </citation>
    <scope>NUCLEOTIDE SEQUENCE</scope>
    <source>
        <strain evidence="2">CCBAS 213</strain>
    </source>
</reference>
<keyword evidence="1" id="KW-1133">Transmembrane helix</keyword>
<evidence type="ECO:0000313" key="3">
    <source>
        <dbReference type="Proteomes" id="UP001175211"/>
    </source>
</evidence>
<dbReference type="GeneID" id="85365914"/>
<dbReference type="AlphaFoldDB" id="A0AA39N4S4"/>
<dbReference type="Proteomes" id="UP001175211">
    <property type="component" value="Unassembled WGS sequence"/>
</dbReference>
<dbReference type="RefSeq" id="XP_060329755.1">
    <property type="nucleotide sequence ID" value="XM_060482366.1"/>
</dbReference>
<keyword evidence="1" id="KW-0812">Transmembrane</keyword>
<name>A0AA39N4S4_ARMTA</name>
<sequence>MHGSDSFCSPNTNKSLTNDIQTAVCNNELKIHDNFYDGLFWNDGSWFYTWTRKRMETTNAYNGNNSFTHCASTTVNTSKSSSKPLGAGIITGIVIGSIAFGGAITVFLLWLSYRRRQAATKDSITSPCPFVSHTPSMLNSPPLICFKMKAHCSLRILSQQRDCSCTKDRENNHLCIQHRLSLAVLKRMIWPDQ</sequence>